<name>A0A1W6ZYV8_9HYPH</name>
<dbReference type="RefSeq" id="WP_086090762.1">
    <property type="nucleotide sequence ID" value="NZ_CP021112.1"/>
</dbReference>
<dbReference type="AlphaFoldDB" id="A0A1W6ZYV8"/>
<dbReference type="InterPro" id="IPR029063">
    <property type="entry name" value="SAM-dependent_MTases_sf"/>
</dbReference>
<gene>
    <name evidence="1" type="ORF">CAK95_26925</name>
</gene>
<sequence length="206" mass="22780">MTIGFEEAAWLFNSHISNRGHIRQDFNEAALLWKATRTSRGPILEIGRYQGGSTVLLLMAGEGRHITSIDLNPRHLPECDEYFRKPEIARRLTLITGNSRIPIPGAFGFMFVDGDHSYEGVKTDICAQWNSLTQFEGIEPTIVFHDAVENTQAHNSGSTHHTGVQAVCNELIACGAAQRLETAGSSLWMKKLADLPARFRGTGRSS</sequence>
<evidence type="ECO:0000313" key="1">
    <source>
        <dbReference type="EMBL" id="ARQ02331.1"/>
    </source>
</evidence>
<dbReference type="Pfam" id="PF13578">
    <property type="entry name" value="Methyltransf_24"/>
    <property type="match status" value="1"/>
</dbReference>
<dbReference type="STRING" id="1235591.CAK95_26925"/>
<keyword evidence="2" id="KW-1185">Reference proteome</keyword>
<reference evidence="1 2" key="1">
    <citation type="submission" date="2017-05" db="EMBL/GenBank/DDBJ databases">
        <title>Full genome sequence of Pseudorhodoplanes sinuspersici.</title>
        <authorList>
            <person name="Dastgheib S.M.M."/>
            <person name="Shavandi M."/>
            <person name="Tirandaz H."/>
        </authorList>
    </citation>
    <scope>NUCLEOTIDE SEQUENCE [LARGE SCALE GENOMIC DNA]</scope>
    <source>
        <strain evidence="1 2">RIPI110</strain>
    </source>
</reference>
<dbReference type="Proteomes" id="UP000194137">
    <property type="component" value="Chromosome"/>
</dbReference>
<dbReference type="SUPFAM" id="SSF53335">
    <property type="entry name" value="S-adenosyl-L-methionine-dependent methyltransferases"/>
    <property type="match status" value="1"/>
</dbReference>
<dbReference type="EMBL" id="CP021112">
    <property type="protein sequence ID" value="ARQ02331.1"/>
    <property type="molecule type" value="Genomic_DNA"/>
</dbReference>
<dbReference type="KEGG" id="psin:CAK95_26925"/>
<evidence type="ECO:0000313" key="2">
    <source>
        <dbReference type="Proteomes" id="UP000194137"/>
    </source>
</evidence>
<accession>A0A1W6ZYV8</accession>
<proteinExistence type="predicted"/>
<dbReference type="OrthoDB" id="9816424at2"/>
<protein>
    <submittedName>
        <fullName evidence="1">Uncharacterized protein</fullName>
    </submittedName>
</protein>
<organism evidence="1 2">
    <name type="scientific">Pseudorhodoplanes sinuspersici</name>
    <dbReference type="NCBI Taxonomy" id="1235591"/>
    <lineage>
        <taxon>Bacteria</taxon>
        <taxon>Pseudomonadati</taxon>
        <taxon>Pseudomonadota</taxon>
        <taxon>Alphaproteobacteria</taxon>
        <taxon>Hyphomicrobiales</taxon>
        <taxon>Pseudorhodoplanes</taxon>
    </lineage>
</organism>
<dbReference type="Gene3D" id="3.40.50.150">
    <property type="entry name" value="Vaccinia Virus protein VP39"/>
    <property type="match status" value="1"/>
</dbReference>